<dbReference type="EMBL" id="JARLKY010000019">
    <property type="protein sequence ID" value="MEC0227306.1"/>
    <property type="molecule type" value="Genomic_DNA"/>
</dbReference>
<evidence type="ECO:0000313" key="2">
    <source>
        <dbReference type="Proteomes" id="UP001338137"/>
    </source>
</evidence>
<proteinExistence type="predicted"/>
<dbReference type="Proteomes" id="UP001338137">
    <property type="component" value="Unassembled WGS sequence"/>
</dbReference>
<accession>A0ABU6FZH5</accession>
<organism evidence="1 2">
    <name type="scientific">Paenibacillus alba</name>
    <dbReference type="NCBI Taxonomy" id="1197127"/>
    <lineage>
        <taxon>Bacteria</taxon>
        <taxon>Bacillati</taxon>
        <taxon>Bacillota</taxon>
        <taxon>Bacilli</taxon>
        <taxon>Bacillales</taxon>
        <taxon>Paenibacillaceae</taxon>
        <taxon>Paenibacillus</taxon>
    </lineage>
</organism>
<dbReference type="RefSeq" id="WP_326071655.1">
    <property type="nucleotide sequence ID" value="NZ_JARLKY010000019.1"/>
</dbReference>
<comment type="caution">
    <text evidence="1">The sequence shown here is derived from an EMBL/GenBank/DDBJ whole genome shotgun (WGS) entry which is preliminary data.</text>
</comment>
<sequence length="62" mass="7034">MLEIRLTPKLHNAVHLLKSIELNQASNSFLPATALSREETSAILNTFTTKQKKEKDPVCNWI</sequence>
<gene>
    <name evidence="1" type="ORF">P4I72_09240</name>
</gene>
<evidence type="ECO:0000313" key="1">
    <source>
        <dbReference type="EMBL" id="MEC0227306.1"/>
    </source>
</evidence>
<name>A0ABU6FZH5_9BACL</name>
<protein>
    <submittedName>
        <fullName evidence="1">Uncharacterized protein</fullName>
    </submittedName>
</protein>
<keyword evidence="2" id="KW-1185">Reference proteome</keyword>
<reference evidence="1 2" key="1">
    <citation type="submission" date="2023-03" db="EMBL/GenBank/DDBJ databases">
        <title>Bacillus Genome Sequencing.</title>
        <authorList>
            <person name="Dunlap C."/>
        </authorList>
    </citation>
    <scope>NUCLEOTIDE SEQUENCE [LARGE SCALE GENOMIC DNA]</scope>
    <source>
        <strain evidence="1 2">BD-533</strain>
    </source>
</reference>